<sequence>MVEMQPNIEAQAKERQHSLDMDFKSLRDGFIHNDGDVCIQIDPTMSRRYVRTCECLY</sequence>
<accession>A0A0B1T5I7</accession>
<keyword evidence="2" id="KW-1185">Reference proteome</keyword>
<gene>
    <name evidence="1" type="ORF">OESDEN_07602</name>
</gene>
<evidence type="ECO:0000313" key="1">
    <source>
        <dbReference type="EMBL" id="KHJ92504.1"/>
    </source>
</evidence>
<protein>
    <submittedName>
        <fullName evidence="1">Uncharacterized protein</fullName>
    </submittedName>
</protein>
<proteinExistence type="predicted"/>
<dbReference type="EMBL" id="KN551313">
    <property type="protein sequence ID" value="KHJ92504.1"/>
    <property type="molecule type" value="Genomic_DNA"/>
</dbReference>
<organism evidence="1 2">
    <name type="scientific">Oesophagostomum dentatum</name>
    <name type="common">Nodular worm</name>
    <dbReference type="NCBI Taxonomy" id="61180"/>
    <lineage>
        <taxon>Eukaryota</taxon>
        <taxon>Metazoa</taxon>
        <taxon>Ecdysozoa</taxon>
        <taxon>Nematoda</taxon>
        <taxon>Chromadorea</taxon>
        <taxon>Rhabditida</taxon>
        <taxon>Rhabditina</taxon>
        <taxon>Rhabditomorpha</taxon>
        <taxon>Strongyloidea</taxon>
        <taxon>Strongylidae</taxon>
        <taxon>Oesophagostomum</taxon>
    </lineage>
</organism>
<name>A0A0B1T5I7_OESDE</name>
<evidence type="ECO:0000313" key="2">
    <source>
        <dbReference type="Proteomes" id="UP000053660"/>
    </source>
</evidence>
<reference evidence="1 2" key="1">
    <citation type="submission" date="2014-03" db="EMBL/GenBank/DDBJ databases">
        <title>Draft genome of the hookworm Oesophagostomum dentatum.</title>
        <authorList>
            <person name="Mitreva M."/>
        </authorList>
    </citation>
    <scope>NUCLEOTIDE SEQUENCE [LARGE SCALE GENOMIC DNA]</scope>
    <source>
        <strain evidence="1 2">OD-Hann</strain>
    </source>
</reference>
<dbReference type="Proteomes" id="UP000053660">
    <property type="component" value="Unassembled WGS sequence"/>
</dbReference>
<dbReference type="AlphaFoldDB" id="A0A0B1T5I7"/>